<dbReference type="Proteomes" id="UP000230002">
    <property type="component" value="Unassembled WGS sequence"/>
</dbReference>
<organism evidence="2 3">
    <name type="scientific">Ganoderma sinense ZZ0214-1</name>
    <dbReference type="NCBI Taxonomy" id="1077348"/>
    <lineage>
        <taxon>Eukaryota</taxon>
        <taxon>Fungi</taxon>
        <taxon>Dikarya</taxon>
        <taxon>Basidiomycota</taxon>
        <taxon>Agaricomycotina</taxon>
        <taxon>Agaricomycetes</taxon>
        <taxon>Polyporales</taxon>
        <taxon>Polyporaceae</taxon>
        <taxon>Ganoderma</taxon>
    </lineage>
</organism>
<accession>A0A2G8S3Z2</accession>
<name>A0A2G8S3Z2_9APHY</name>
<comment type="caution">
    <text evidence="2">The sequence shown here is derived from an EMBL/GenBank/DDBJ whole genome shotgun (WGS) entry which is preliminary data.</text>
</comment>
<reference evidence="2 3" key="1">
    <citation type="journal article" date="2015" name="Sci. Rep.">
        <title>Chromosome-level genome map provides insights into diverse defense mechanisms in the medicinal fungus Ganoderma sinense.</title>
        <authorList>
            <person name="Zhu Y."/>
            <person name="Xu J."/>
            <person name="Sun C."/>
            <person name="Zhou S."/>
            <person name="Xu H."/>
            <person name="Nelson D.R."/>
            <person name="Qian J."/>
            <person name="Song J."/>
            <person name="Luo H."/>
            <person name="Xiang L."/>
            <person name="Li Y."/>
            <person name="Xu Z."/>
            <person name="Ji A."/>
            <person name="Wang L."/>
            <person name="Lu S."/>
            <person name="Hayward A."/>
            <person name="Sun W."/>
            <person name="Li X."/>
            <person name="Schwartz D.C."/>
            <person name="Wang Y."/>
            <person name="Chen S."/>
        </authorList>
    </citation>
    <scope>NUCLEOTIDE SEQUENCE [LARGE SCALE GENOMIC DNA]</scope>
    <source>
        <strain evidence="2 3">ZZ0214-1</strain>
    </source>
</reference>
<dbReference type="OrthoDB" id="10343712at2759"/>
<dbReference type="AlphaFoldDB" id="A0A2G8S3Z2"/>
<sequence>MPVMHNTVRTLCAAYFAVSLIVSGIILHAMWDSFVNGMVRLEVLSESGADFKASQSTLSVLSTSTSSHKAIVCSAVSEDETFAVLVASLGVFTAALQEGNSLWLCNHEGAVCFTFICDEDLNRFVTS</sequence>
<evidence type="ECO:0000256" key="1">
    <source>
        <dbReference type="SAM" id="Phobius"/>
    </source>
</evidence>
<gene>
    <name evidence="2" type="ORF">GSI_08519</name>
</gene>
<keyword evidence="1" id="KW-0812">Transmembrane</keyword>
<keyword evidence="1" id="KW-0472">Membrane</keyword>
<keyword evidence="3" id="KW-1185">Reference proteome</keyword>
<proteinExistence type="predicted"/>
<protein>
    <submittedName>
        <fullName evidence="2">Uncharacterized protein</fullName>
    </submittedName>
</protein>
<evidence type="ECO:0000313" key="3">
    <source>
        <dbReference type="Proteomes" id="UP000230002"/>
    </source>
</evidence>
<evidence type="ECO:0000313" key="2">
    <source>
        <dbReference type="EMBL" id="PIL28481.1"/>
    </source>
</evidence>
<dbReference type="EMBL" id="AYKW01000023">
    <property type="protein sequence ID" value="PIL28481.1"/>
    <property type="molecule type" value="Genomic_DNA"/>
</dbReference>
<feature type="transmembrane region" description="Helical" evidence="1">
    <location>
        <begin position="12"/>
        <end position="31"/>
    </location>
</feature>
<keyword evidence="1" id="KW-1133">Transmembrane helix</keyword>